<comment type="caution">
    <text evidence="2">The sequence shown here is derived from an EMBL/GenBank/DDBJ whole genome shotgun (WGS) entry which is preliminary data.</text>
</comment>
<accession>A0A371GD51</accession>
<evidence type="ECO:0000313" key="3">
    <source>
        <dbReference type="Proteomes" id="UP000257109"/>
    </source>
</evidence>
<sequence>MTITTYYTKIKRLCDELGSYNNVVCSYWANNKIHKLMQFLKGLNAYSSTIQEEKQHEPITLVVRHKYDSSSHFNSYNHKSLDCSYYDRNHHMRETCWKLHGYPPGHSKHKTSSNKHFKGFSDVIDSTLYEWGNKASKLATPKANNVNASSSLPPLELIIDRGATDHITSSPALLVNSKENTSLPLIVMPNGDQAPILSIRNLSLTPIIYLKHVLGVQSCKVDLMSMSRITRDLNSLITFFFQWCLLQDLMIRMMIDLGHLSSSRLDFMIKNLLHFPLKPNNNCLICVFARQIWLLFFTCSISSIKPFELIHCDIWDLLNFLLFLMLNIFLLFKLLVVNYKLDGSLKRYKARLVTKGYTQPEVVDYHDTFSPIDKMPLKIGLSINLMSIIHFFIEICLKKGGTLCVALTSPYMFSITIQDAKFVQSKANYSLFTCKKGKSFTALLIYVDDILIISNDPITITILKQFLRKNSLEILRNERYLGTKTIEFPMEVPNSCNNYSSKYHLLSAHIKQIHARSKSYMEFAILGKLPNNQKINHRLLCLFRIFSHFLANKKTKDCFFIFSKS</sequence>
<dbReference type="EMBL" id="QJKJ01005937">
    <property type="protein sequence ID" value="RDX88449.1"/>
    <property type="molecule type" value="Genomic_DNA"/>
</dbReference>
<proteinExistence type="predicted"/>
<name>A0A371GD51_MUCPR</name>
<dbReference type="PANTHER" id="PTHR34222">
    <property type="entry name" value="GAG_PRE-INTEGRS DOMAIN-CONTAINING PROTEIN"/>
    <property type="match status" value="1"/>
</dbReference>
<keyword evidence="3" id="KW-1185">Reference proteome</keyword>
<protein>
    <recommendedName>
        <fullName evidence="4">Reverse transcriptase Ty1/copia-type domain-containing protein</fullName>
    </recommendedName>
</protein>
<dbReference type="Proteomes" id="UP000257109">
    <property type="component" value="Unassembled WGS sequence"/>
</dbReference>
<gene>
    <name evidence="2" type="ORF">CR513_29962</name>
</gene>
<dbReference type="PANTHER" id="PTHR34222:SF79">
    <property type="entry name" value="RETROVIRUS-RELATED POL POLYPROTEIN FROM TRANSPOSON TNT 1-94"/>
    <property type="match status" value="1"/>
</dbReference>
<dbReference type="OrthoDB" id="1724689at2759"/>
<dbReference type="AlphaFoldDB" id="A0A371GD51"/>
<reference evidence="2" key="1">
    <citation type="submission" date="2018-05" db="EMBL/GenBank/DDBJ databases">
        <title>Draft genome of Mucuna pruriens seed.</title>
        <authorList>
            <person name="Nnadi N.E."/>
            <person name="Vos R."/>
            <person name="Hasami M.H."/>
            <person name="Devisetty U.K."/>
            <person name="Aguiy J.C."/>
        </authorList>
    </citation>
    <scope>NUCLEOTIDE SEQUENCE [LARGE SCALE GENOMIC DNA]</scope>
    <source>
        <strain evidence="2">JCA_2017</strain>
    </source>
</reference>
<feature type="transmembrane region" description="Helical" evidence="1">
    <location>
        <begin position="233"/>
        <end position="255"/>
    </location>
</feature>
<keyword evidence="1" id="KW-0812">Transmembrane</keyword>
<evidence type="ECO:0008006" key="4">
    <source>
        <dbReference type="Google" id="ProtNLM"/>
    </source>
</evidence>
<keyword evidence="1" id="KW-1133">Transmembrane helix</keyword>
<feature type="non-terminal residue" evidence="2">
    <location>
        <position position="1"/>
    </location>
</feature>
<evidence type="ECO:0000313" key="2">
    <source>
        <dbReference type="EMBL" id="RDX88449.1"/>
    </source>
</evidence>
<keyword evidence="1" id="KW-0472">Membrane</keyword>
<evidence type="ECO:0000256" key="1">
    <source>
        <dbReference type="SAM" id="Phobius"/>
    </source>
</evidence>
<organism evidence="2 3">
    <name type="scientific">Mucuna pruriens</name>
    <name type="common">Velvet bean</name>
    <name type="synonym">Dolichos pruriens</name>
    <dbReference type="NCBI Taxonomy" id="157652"/>
    <lineage>
        <taxon>Eukaryota</taxon>
        <taxon>Viridiplantae</taxon>
        <taxon>Streptophyta</taxon>
        <taxon>Embryophyta</taxon>
        <taxon>Tracheophyta</taxon>
        <taxon>Spermatophyta</taxon>
        <taxon>Magnoliopsida</taxon>
        <taxon>eudicotyledons</taxon>
        <taxon>Gunneridae</taxon>
        <taxon>Pentapetalae</taxon>
        <taxon>rosids</taxon>
        <taxon>fabids</taxon>
        <taxon>Fabales</taxon>
        <taxon>Fabaceae</taxon>
        <taxon>Papilionoideae</taxon>
        <taxon>50 kb inversion clade</taxon>
        <taxon>NPAAA clade</taxon>
        <taxon>indigoferoid/millettioid clade</taxon>
        <taxon>Phaseoleae</taxon>
        <taxon>Mucuna</taxon>
    </lineage>
</organism>
<feature type="transmembrane region" description="Helical" evidence="1">
    <location>
        <begin position="317"/>
        <end position="339"/>
    </location>
</feature>